<evidence type="ECO:0000259" key="7">
    <source>
        <dbReference type="Pfam" id="PF02897"/>
    </source>
</evidence>
<keyword evidence="5" id="KW-0720">Serine protease</keyword>
<dbReference type="InterPro" id="IPR023302">
    <property type="entry name" value="Pept_S9A_N"/>
</dbReference>
<dbReference type="GO" id="GO:0005829">
    <property type="term" value="C:cytosol"/>
    <property type="evidence" value="ECO:0007669"/>
    <property type="project" value="TreeGrafter"/>
</dbReference>
<organism evidence="8 9">
    <name type="scientific">Elizabethkingia anophelis NUHP1</name>
    <dbReference type="NCBI Taxonomy" id="1338011"/>
    <lineage>
        <taxon>Bacteria</taxon>
        <taxon>Pseudomonadati</taxon>
        <taxon>Bacteroidota</taxon>
        <taxon>Flavobacteriia</taxon>
        <taxon>Flavobacteriales</taxon>
        <taxon>Weeksellaceae</taxon>
        <taxon>Elizabethkingia</taxon>
    </lineage>
</organism>
<dbReference type="PANTHER" id="PTHR42881">
    <property type="entry name" value="PROLYL ENDOPEPTIDASE"/>
    <property type="match status" value="1"/>
</dbReference>
<dbReference type="AlphaFoldDB" id="A0A077EGE1"/>
<keyword evidence="4" id="KW-0378">Hydrolase</keyword>
<dbReference type="RefSeq" id="WP_024564989.1">
    <property type="nucleotide sequence ID" value="NZ_CP007547.1"/>
</dbReference>
<dbReference type="HOGENOM" id="CLU_011290_1_1_10"/>
<dbReference type="GO" id="GO:0070012">
    <property type="term" value="F:oligopeptidase activity"/>
    <property type="evidence" value="ECO:0007669"/>
    <property type="project" value="TreeGrafter"/>
</dbReference>
<dbReference type="eggNOG" id="COG1770">
    <property type="taxonomic scope" value="Bacteria"/>
</dbReference>
<reference evidence="8" key="2">
    <citation type="journal article" date="2015" name="Genome Biol. Evol.">
        <title>Complete Genome Sequence and Transcriptomic Analysis of the Novel Pathogen Elizabethkingia anophelis in Response to Oxidative Stress.</title>
        <authorList>
            <person name="Li Y."/>
            <person name="Liu Y."/>
            <person name="Chew S.C."/>
            <person name="Tay M."/>
            <person name="Salido M.M."/>
            <person name="Teo J."/>
            <person name="Lauro F.M."/>
            <person name="Givskov M."/>
            <person name="Yang L."/>
        </authorList>
    </citation>
    <scope>NUCLEOTIDE SEQUENCE</scope>
    <source>
        <strain evidence="8">NUHP1</strain>
    </source>
</reference>
<sequence length="731" mass="82882">MRDKIFIITFFLTLFLHAQKSNLAPSKSVIDEYFGTKIVDSYRNLEDLNDTLTKNWMKSQTDYTNTVLGKIPNWDNYLKTRLTLDKKQGYSVSDLRITSNDKYFYLKRKAGEKTSKIYYRLGFKGKEELLYDPSSFVSSYKDVTPNISHEFIINLISPSWDGSKLAISLSEKGKEFSEVIILDVKTKHVYPEIITQLNPSTIGGLKWLEDNSGFFYVYYPEIDSKSPLFAKNTETVLYKIGENPNKRRVVFSNLHNPDLNIPKEVYPAILVFNPDDKYYIGILVDSEDFRKTFIIDKRDLLSGKNSWKPLYTKDSKIYFIKVVENEIYFLSGNNSPNYKLCKTSLSNPDFNNPEIIVSEKEDEVIKGYAVTKDGVYYTTTKNGVEAKFYLYKNGKETNIKLPYVSGNVDLSSKGKDFSDVWVKCSGWANPEQRYRYSLNTDKFTQENLAPVIEYPEFKDIIVEEVSVKSYDGTEVPLSLIYDKNLKKTGSAPVLMQSYGAFAESFYPFFAISYLSWASQGGVVAVPHVRGGGEKGAQWHKDGQKLKKPNSWKDLIACTEYLIAEKYTSAKKIAVWSASAGGILVGRAITERPELFGAAIVESGVLNTLRVEKNGTGETSIKEYGNLNNPIEFKGLLEMDAYQHIKTGVDYPAMLICTGINDPRVAPWQSTKFLAKVLANSGSNKPVLLNVDYEGGHGGDITVLKRYTSLSKIFAFAFWQLGHPNYQLKKTL</sequence>
<reference evidence="8" key="1">
    <citation type="journal article" date="2013" name="Lancet">
        <title>First case of E anophelis outbreak in an intensive-care unit.</title>
        <authorList>
            <person name="Teo J."/>
            <person name="Tan S.Y."/>
            <person name="Tay M."/>
            <person name="Ding Y."/>
            <person name="Kjelleberg S."/>
            <person name="Givskov M."/>
            <person name="Lin R.T."/>
            <person name="Yang L."/>
        </authorList>
    </citation>
    <scope>NUCLEOTIDE SEQUENCE [LARGE SCALE GENOMIC DNA]</scope>
    <source>
        <strain evidence="8">NUHP1</strain>
    </source>
</reference>
<name>A0A077EGE1_9FLAO</name>
<gene>
    <name evidence="8" type="ORF">BD94_1459</name>
</gene>
<dbReference type="InterPro" id="IPR002470">
    <property type="entry name" value="Peptidase_S9A"/>
</dbReference>
<evidence type="ECO:0000256" key="4">
    <source>
        <dbReference type="ARBA" id="ARBA00022801"/>
    </source>
</evidence>
<dbReference type="EMBL" id="CP007547">
    <property type="protein sequence ID" value="AIL45234.1"/>
    <property type="molecule type" value="Genomic_DNA"/>
</dbReference>
<dbReference type="GO" id="GO:0004252">
    <property type="term" value="F:serine-type endopeptidase activity"/>
    <property type="evidence" value="ECO:0007669"/>
    <property type="project" value="UniProtKB-EC"/>
</dbReference>
<dbReference type="Gene3D" id="3.40.50.1820">
    <property type="entry name" value="alpha/beta hydrolase"/>
    <property type="match status" value="1"/>
</dbReference>
<dbReference type="InterPro" id="IPR051167">
    <property type="entry name" value="Prolyl_oligopep/macrocyclase"/>
</dbReference>
<proteinExistence type="predicted"/>
<protein>
    <recommendedName>
        <fullName evidence="2">prolyl oligopeptidase</fullName>
        <ecNumber evidence="2">3.4.21.26</ecNumber>
    </recommendedName>
</protein>
<dbReference type="SUPFAM" id="SSF50993">
    <property type="entry name" value="Peptidase/esterase 'gauge' domain"/>
    <property type="match status" value="1"/>
</dbReference>
<comment type="catalytic activity">
    <reaction evidence="1">
        <text>Hydrolysis of Pro-|-Xaa &gt;&gt; Ala-|-Xaa in oligopeptides.</text>
        <dbReference type="EC" id="3.4.21.26"/>
    </reaction>
</comment>
<dbReference type="Gene3D" id="2.130.10.120">
    <property type="entry name" value="Prolyl oligopeptidase, N-terminal domain"/>
    <property type="match status" value="1"/>
</dbReference>
<evidence type="ECO:0000256" key="1">
    <source>
        <dbReference type="ARBA" id="ARBA00001070"/>
    </source>
</evidence>
<dbReference type="GO" id="GO:0006508">
    <property type="term" value="P:proteolysis"/>
    <property type="evidence" value="ECO:0007669"/>
    <property type="project" value="UniProtKB-KW"/>
</dbReference>
<evidence type="ECO:0000313" key="9">
    <source>
        <dbReference type="Proteomes" id="UP000028933"/>
    </source>
</evidence>
<evidence type="ECO:0000313" key="8">
    <source>
        <dbReference type="EMBL" id="AIL45234.1"/>
    </source>
</evidence>
<dbReference type="Pfam" id="PF02897">
    <property type="entry name" value="Peptidase_S9_N"/>
    <property type="match status" value="1"/>
</dbReference>
<dbReference type="Pfam" id="PF00326">
    <property type="entry name" value="Peptidase_S9"/>
    <property type="match status" value="1"/>
</dbReference>
<dbReference type="InterPro" id="IPR001375">
    <property type="entry name" value="Peptidase_S9_cat"/>
</dbReference>
<accession>A0A077EGE1</accession>
<evidence type="ECO:0000256" key="2">
    <source>
        <dbReference type="ARBA" id="ARBA00011897"/>
    </source>
</evidence>
<dbReference type="PRINTS" id="PR00862">
    <property type="entry name" value="PROLIGOPTASE"/>
</dbReference>
<dbReference type="InterPro" id="IPR029058">
    <property type="entry name" value="AB_hydrolase_fold"/>
</dbReference>
<feature type="domain" description="Peptidase S9 prolyl oligopeptidase catalytic" evidence="6">
    <location>
        <begin position="515"/>
        <end position="721"/>
    </location>
</feature>
<dbReference type="SUPFAM" id="SSF53474">
    <property type="entry name" value="alpha/beta-Hydrolases"/>
    <property type="match status" value="1"/>
</dbReference>
<dbReference type="KEGG" id="eao:BD94_1459"/>
<feature type="domain" description="Peptidase S9A N-terminal" evidence="7">
    <location>
        <begin position="26"/>
        <end position="443"/>
    </location>
</feature>
<dbReference type="PANTHER" id="PTHR42881:SF2">
    <property type="entry name" value="PROLYL ENDOPEPTIDASE"/>
    <property type="match status" value="1"/>
</dbReference>
<dbReference type="STRING" id="1338011.BD94_1459"/>
<keyword evidence="3" id="KW-0645">Protease</keyword>
<dbReference type="Proteomes" id="UP000028933">
    <property type="component" value="Chromosome"/>
</dbReference>
<evidence type="ECO:0000256" key="5">
    <source>
        <dbReference type="ARBA" id="ARBA00022825"/>
    </source>
</evidence>
<evidence type="ECO:0000259" key="6">
    <source>
        <dbReference type="Pfam" id="PF00326"/>
    </source>
</evidence>
<dbReference type="EC" id="3.4.21.26" evidence="2"/>
<evidence type="ECO:0000256" key="3">
    <source>
        <dbReference type="ARBA" id="ARBA00022670"/>
    </source>
</evidence>